<dbReference type="Gene3D" id="2.40.260.10">
    <property type="entry name" value="Sortase"/>
    <property type="match status" value="1"/>
</dbReference>
<dbReference type="AlphaFoldDB" id="A0A087C7J6"/>
<dbReference type="InterPro" id="IPR023365">
    <property type="entry name" value="Sortase_dom-sf"/>
</dbReference>
<dbReference type="EMBL" id="JGZE01000002">
    <property type="protein sequence ID" value="KFI79246.1"/>
    <property type="molecule type" value="Genomic_DNA"/>
</dbReference>
<feature type="transmembrane region" description="Helical" evidence="3">
    <location>
        <begin position="286"/>
        <end position="305"/>
    </location>
</feature>
<gene>
    <name evidence="4" type="ORF">BMON_0446</name>
</gene>
<dbReference type="Proteomes" id="UP000029082">
    <property type="component" value="Unassembled WGS sequence"/>
</dbReference>
<name>A0A087C7J6_9BIFI</name>
<reference evidence="4 5" key="1">
    <citation type="submission" date="2014-03" db="EMBL/GenBank/DDBJ databases">
        <title>Genomics of Bifidobacteria.</title>
        <authorList>
            <person name="Ventura M."/>
            <person name="Milani C."/>
            <person name="Lugli G.A."/>
        </authorList>
    </citation>
    <scope>NUCLEOTIDE SEQUENCE [LARGE SCALE GENOMIC DNA]</scope>
    <source>
        <strain evidence="4 5">DSM 21395</strain>
    </source>
</reference>
<organism evidence="4 5">
    <name type="scientific">Bifidobacterium mongoliense DSM 21395</name>
    <dbReference type="NCBI Taxonomy" id="1437603"/>
    <lineage>
        <taxon>Bacteria</taxon>
        <taxon>Bacillati</taxon>
        <taxon>Actinomycetota</taxon>
        <taxon>Actinomycetes</taxon>
        <taxon>Bifidobacteriales</taxon>
        <taxon>Bifidobacteriaceae</taxon>
        <taxon>Bifidobacterium</taxon>
    </lineage>
</organism>
<evidence type="ECO:0000256" key="3">
    <source>
        <dbReference type="SAM" id="Phobius"/>
    </source>
</evidence>
<dbReference type="Pfam" id="PF04203">
    <property type="entry name" value="Sortase"/>
    <property type="match status" value="1"/>
</dbReference>
<keyword evidence="1" id="KW-0378">Hydrolase</keyword>
<feature type="active site" description="Acyl-thioester intermediate" evidence="2">
    <location>
        <position position="249"/>
    </location>
</feature>
<dbReference type="OrthoDB" id="5242161at2"/>
<dbReference type="SUPFAM" id="SSF63817">
    <property type="entry name" value="Sortase"/>
    <property type="match status" value="1"/>
</dbReference>
<feature type="active site" description="Proton donor/acceptor" evidence="2">
    <location>
        <position position="187"/>
    </location>
</feature>
<sequence length="317" mass="33992">MPASVAQAGDAMESGDAAVIAAKTGKAHARWRLRLYALIPAVLVLAGLAVLMYPQTAEWFSQYDQSRLIDTNTQQIDSGNVSPSITEQLKEAHAYNDALSAGAVLEANHRLPTGAGKSRDPQESLDYNKILVGPADIMARLRIPSIDVDLPVYHGTSDATLLKGVGHLEGTSLPVGGKGTHAVLTGHRGLATATMFTNLDKVKKGNTFTVEVMGQVLTYEVFDIRVVDPHDTTSLKAEPTRDLVTLVTCTPLGINSQRILVTGKRINPTPKKDIEAAHKPSELPGFPWWIIVLSGGLIGAVGFVWRSGYPAKTGKDR</sequence>
<protein>
    <submittedName>
        <fullName evidence="4">Fimbrial protein</fullName>
    </submittedName>
</protein>
<comment type="caution">
    <text evidence="4">The sequence shown here is derived from an EMBL/GenBank/DDBJ whole genome shotgun (WGS) entry which is preliminary data.</text>
</comment>
<keyword evidence="3" id="KW-0812">Transmembrane</keyword>
<keyword evidence="3" id="KW-1133">Transmembrane helix</keyword>
<dbReference type="NCBIfam" id="TIGR01076">
    <property type="entry name" value="sortase_fam"/>
    <property type="match status" value="1"/>
</dbReference>
<dbReference type="GO" id="GO:0016787">
    <property type="term" value="F:hydrolase activity"/>
    <property type="evidence" value="ECO:0007669"/>
    <property type="project" value="UniProtKB-KW"/>
</dbReference>
<proteinExistence type="predicted"/>
<accession>A0A087C7J6</accession>
<dbReference type="CDD" id="cd05827">
    <property type="entry name" value="Sortase_C"/>
    <property type="match status" value="1"/>
</dbReference>
<feature type="transmembrane region" description="Helical" evidence="3">
    <location>
        <begin position="33"/>
        <end position="53"/>
    </location>
</feature>
<keyword evidence="5" id="KW-1185">Reference proteome</keyword>
<evidence type="ECO:0000256" key="1">
    <source>
        <dbReference type="ARBA" id="ARBA00022801"/>
    </source>
</evidence>
<dbReference type="InterPro" id="IPR042002">
    <property type="entry name" value="Sortase_C"/>
</dbReference>
<dbReference type="NCBIfam" id="NF033745">
    <property type="entry name" value="class_C_sortase"/>
    <property type="match status" value="1"/>
</dbReference>
<dbReference type="eggNOG" id="COG3764">
    <property type="taxonomic scope" value="Bacteria"/>
</dbReference>
<dbReference type="InterPro" id="IPR005754">
    <property type="entry name" value="Sortase"/>
</dbReference>
<evidence type="ECO:0000313" key="4">
    <source>
        <dbReference type="EMBL" id="KFI79246.1"/>
    </source>
</evidence>
<evidence type="ECO:0000256" key="2">
    <source>
        <dbReference type="PIRSR" id="PIRSR605754-1"/>
    </source>
</evidence>
<evidence type="ECO:0000313" key="5">
    <source>
        <dbReference type="Proteomes" id="UP000029082"/>
    </source>
</evidence>
<dbReference type="STRING" id="1437603.GCA_000771525_01278"/>
<keyword evidence="3" id="KW-0472">Membrane</keyword>